<comment type="similarity">
    <text evidence="5">Belongs to the L2HGDH family.</text>
</comment>
<keyword evidence="2" id="KW-0285">Flavoprotein</keyword>
<evidence type="ECO:0000313" key="8">
    <source>
        <dbReference type="Proteomes" id="UP000315782"/>
    </source>
</evidence>
<comment type="caution">
    <text evidence="7">The sequence shown here is derived from an EMBL/GenBank/DDBJ whole genome shotgun (WGS) entry which is preliminary data.</text>
</comment>
<dbReference type="AlphaFoldDB" id="A0A520MJE0"/>
<dbReference type="PANTHER" id="PTHR43104">
    <property type="entry name" value="L-2-HYDROXYGLUTARATE DEHYDROGENASE, MITOCHONDRIAL"/>
    <property type="match status" value="1"/>
</dbReference>
<dbReference type="InterPro" id="IPR006076">
    <property type="entry name" value="FAD-dep_OxRdtase"/>
</dbReference>
<dbReference type="InterPro" id="IPR036188">
    <property type="entry name" value="FAD/NAD-bd_sf"/>
</dbReference>
<gene>
    <name evidence="7" type="ORF">EVA96_01730</name>
</gene>
<dbReference type="GO" id="GO:0047545">
    <property type="term" value="F:(S)-2-hydroxyglutarate dehydrogenase activity"/>
    <property type="evidence" value="ECO:0007669"/>
    <property type="project" value="TreeGrafter"/>
</dbReference>
<feature type="domain" description="FAD dependent oxidoreductase" evidence="6">
    <location>
        <begin position="4"/>
        <end position="362"/>
    </location>
</feature>
<dbReference type="Pfam" id="PF01266">
    <property type="entry name" value="DAO"/>
    <property type="match status" value="1"/>
</dbReference>
<protein>
    <submittedName>
        <fullName evidence="7">NAD(P)/FAD-dependent oxidoreductase</fullName>
    </submittedName>
</protein>
<name>A0A520MJE0_9GAMM</name>
<accession>A0A520MJE0</accession>
<dbReference type="SUPFAM" id="SSF51905">
    <property type="entry name" value="FAD/NAD(P)-binding domain"/>
    <property type="match status" value="1"/>
</dbReference>
<evidence type="ECO:0000256" key="1">
    <source>
        <dbReference type="ARBA" id="ARBA00001974"/>
    </source>
</evidence>
<comment type="cofactor">
    <cofactor evidence="1">
        <name>FAD</name>
        <dbReference type="ChEBI" id="CHEBI:57692"/>
    </cofactor>
</comment>
<evidence type="ECO:0000256" key="2">
    <source>
        <dbReference type="ARBA" id="ARBA00022630"/>
    </source>
</evidence>
<dbReference type="PANTHER" id="PTHR43104:SF4">
    <property type="entry name" value="L-2-HYDROXYGLUTARATE DEHYDROGENASE, MITOCHONDRIAL"/>
    <property type="match status" value="1"/>
</dbReference>
<keyword evidence="4" id="KW-0560">Oxidoreductase</keyword>
<dbReference type="EMBL" id="SHBI01000006">
    <property type="protein sequence ID" value="RZO21353.1"/>
    <property type="molecule type" value="Genomic_DNA"/>
</dbReference>
<dbReference type="Proteomes" id="UP000315782">
    <property type="component" value="Unassembled WGS sequence"/>
</dbReference>
<sequence length="365" mass="40381">MIFDAVIIGAGVVGLSIAKFYSEIGKSVVVLEKESRSGEGVSSRNSGVIHAGMYYPTGSLKSALCIEGNRLLYDYAKVKNISCRKIGKYIIASKEDELEKLNKLYNQGLSSGVSLEMIAKEKIQNLYPDLVLAGAIYSPESGIIDVPELVTALEGDIQHNKGVISLNTAFISATKSQDNFKITCNDGNEFKINSKMLINSSGLNSEINTRKIFSLDDKYNLPINLAKGHYFKYSGKHPFNTLIYPLSNEFSQGIHAGFDLSGQLRFGPDINWISNLDFSFDESVKDNFIDSIQQYWPDMNPDKLQPDYVGIRPKIQNPNEKMRDFSILDSKIHGVKGLINLQGIESPGVTSSLAIGRFVTKLLQK</sequence>
<dbReference type="Gene3D" id="3.30.9.10">
    <property type="entry name" value="D-Amino Acid Oxidase, subunit A, domain 2"/>
    <property type="match status" value="1"/>
</dbReference>
<evidence type="ECO:0000259" key="6">
    <source>
        <dbReference type="Pfam" id="PF01266"/>
    </source>
</evidence>
<evidence type="ECO:0000256" key="5">
    <source>
        <dbReference type="ARBA" id="ARBA00037941"/>
    </source>
</evidence>
<dbReference type="Gene3D" id="3.50.50.60">
    <property type="entry name" value="FAD/NAD(P)-binding domain"/>
    <property type="match status" value="1"/>
</dbReference>
<evidence type="ECO:0000256" key="3">
    <source>
        <dbReference type="ARBA" id="ARBA00022827"/>
    </source>
</evidence>
<organism evidence="7 8">
    <name type="scientific">SAR86 cluster bacterium</name>
    <dbReference type="NCBI Taxonomy" id="2030880"/>
    <lineage>
        <taxon>Bacteria</taxon>
        <taxon>Pseudomonadati</taxon>
        <taxon>Pseudomonadota</taxon>
        <taxon>Gammaproteobacteria</taxon>
        <taxon>SAR86 cluster</taxon>
    </lineage>
</organism>
<keyword evidence="3" id="KW-0274">FAD</keyword>
<reference evidence="7 8" key="1">
    <citation type="submission" date="2019-02" db="EMBL/GenBank/DDBJ databases">
        <title>Prokaryotic population dynamics and viral predation in marine succession experiment using metagenomics: the confinement effect.</title>
        <authorList>
            <person name="Haro-Moreno J.M."/>
            <person name="Rodriguez-Valera F."/>
            <person name="Lopez-Perez M."/>
        </authorList>
    </citation>
    <scope>NUCLEOTIDE SEQUENCE [LARGE SCALE GENOMIC DNA]</scope>
    <source>
        <strain evidence="7">MED-G163</strain>
    </source>
</reference>
<proteinExistence type="inferred from homology"/>
<evidence type="ECO:0000256" key="4">
    <source>
        <dbReference type="ARBA" id="ARBA00023002"/>
    </source>
</evidence>
<evidence type="ECO:0000313" key="7">
    <source>
        <dbReference type="EMBL" id="RZO21353.1"/>
    </source>
</evidence>